<dbReference type="EMBL" id="LT841358">
    <property type="protein sequence ID" value="SMH71868.1"/>
    <property type="molecule type" value="Genomic_DNA"/>
</dbReference>
<name>A0A2H1FGI0_9ARCH</name>
<gene>
    <name evidence="1" type="ORF">NCS_11680</name>
</gene>
<dbReference type="AlphaFoldDB" id="A0A2H1FGI0"/>
<proteinExistence type="predicted"/>
<reference evidence="2" key="1">
    <citation type="submission" date="2017-03" db="EMBL/GenBank/DDBJ databases">
        <authorList>
            <person name="Herbold C."/>
        </authorList>
    </citation>
    <scope>NUCLEOTIDE SEQUENCE [LARGE SCALE GENOMIC DNA]</scope>
</reference>
<protein>
    <recommendedName>
        <fullName evidence="3">DUF2283 domain-containing protein</fullName>
    </recommendedName>
</protein>
<dbReference type="OrthoDB" id="371681at2157"/>
<dbReference type="InterPro" id="IPR019270">
    <property type="entry name" value="DUF2283"/>
</dbReference>
<dbReference type="Proteomes" id="UP000230607">
    <property type="component" value="Chromosome 1"/>
</dbReference>
<dbReference type="RefSeq" id="WP_157927753.1">
    <property type="nucleotide sequence ID" value="NZ_LT841358.1"/>
</dbReference>
<evidence type="ECO:0008006" key="3">
    <source>
        <dbReference type="Google" id="ProtNLM"/>
    </source>
</evidence>
<accession>A0A2H1FGI0</accession>
<organism evidence="1 2">
    <name type="scientific">Candidatus Nitrosotalea okcheonensis</name>
    <dbReference type="NCBI Taxonomy" id="1903276"/>
    <lineage>
        <taxon>Archaea</taxon>
        <taxon>Nitrososphaerota</taxon>
        <taxon>Nitrososphaeria</taxon>
        <taxon>Nitrosotaleales</taxon>
        <taxon>Nitrosotaleaceae</taxon>
        <taxon>Nitrosotalea</taxon>
    </lineage>
</organism>
<dbReference type="Pfam" id="PF10049">
    <property type="entry name" value="DUF2283"/>
    <property type="match status" value="1"/>
</dbReference>
<sequence>MALVKYDKKANALYVRLAPSKKHIKETISLGEDRFVDLDDKGHVVGFEILFPKSMPKEAAKAIIRSKDIIELTQ</sequence>
<evidence type="ECO:0000313" key="1">
    <source>
        <dbReference type="EMBL" id="SMH71868.1"/>
    </source>
</evidence>
<keyword evidence="2" id="KW-1185">Reference proteome</keyword>
<evidence type="ECO:0000313" key="2">
    <source>
        <dbReference type="Proteomes" id="UP000230607"/>
    </source>
</evidence>